<sequence>MRTEEKSLLLKHQTLSKLIAIVLIIFSLCINYYVIERAISNYQHLQQKEGVVDMWYSTSMKTTKACLKIEGDTTIYSTSRPGWWMTLQHDGKKGEKVIFYTLNNEHNATTEQTNRYFGLSEINNPRSSFWIFLDVIFYTYKKVFIFFLLSVIGLVLFNGSIVKDRIIRFTSVALGILFILFWGIASIS</sequence>
<name>A0A250KHR4_9BACT</name>
<feature type="transmembrane region" description="Helical" evidence="1">
    <location>
        <begin position="167"/>
        <end position="187"/>
    </location>
</feature>
<evidence type="ECO:0000313" key="2">
    <source>
        <dbReference type="EMBL" id="BBA29146.1"/>
    </source>
</evidence>
<keyword evidence="1" id="KW-1133">Transmembrane helix</keyword>
<feature type="transmembrane region" description="Helical" evidence="1">
    <location>
        <begin position="143"/>
        <end position="161"/>
    </location>
</feature>
<feature type="transmembrane region" description="Helical" evidence="1">
    <location>
        <begin position="15"/>
        <end position="35"/>
    </location>
</feature>
<dbReference type="AlphaFoldDB" id="A0A250KHR4"/>
<gene>
    <name evidence="2" type="ORF">PMEL1_01070</name>
</gene>
<evidence type="ECO:0000256" key="1">
    <source>
        <dbReference type="SAM" id="Phobius"/>
    </source>
</evidence>
<keyword evidence="1" id="KW-0472">Membrane</keyword>
<dbReference type="RefSeq" id="WP_145985351.1">
    <property type="nucleotide sequence ID" value="NZ_AP018049.1"/>
</dbReference>
<dbReference type="EMBL" id="AP018049">
    <property type="protein sequence ID" value="BBA29146.1"/>
    <property type="molecule type" value="Genomic_DNA"/>
</dbReference>
<dbReference type="OrthoDB" id="1076188at2"/>
<keyword evidence="1" id="KW-0812">Transmembrane</keyword>
<evidence type="ECO:0000313" key="3">
    <source>
        <dbReference type="Proteomes" id="UP000267517"/>
    </source>
</evidence>
<reference evidence="2 3" key="1">
    <citation type="submission" date="2017-05" db="EMBL/GenBank/DDBJ databases">
        <title>whole genome sequence of Prevotella melaninogenica GAI 07411.</title>
        <authorList>
            <person name="Kondo Y."/>
            <person name="Hoshino T."/>
        </authorList>
    </citation>
    <scope>NUCLEOTIDE SEQUENCE [LARGE SCALE GENOMIC DNA]</scope>
    <source>
        <strain evidence="2 3">GAI 07411</strain>
    </source>
</reference>
<organism evidence="2 3">
    <name type="scientific">Prevotella melaninogenica</name>
    <dbReference type="NCBI Taxonomy" id="28132"/>
    <lineage>
        <taxon>Bacteria</taxon>
        <taxon>Pseudomonadati</taxon>
        <taxon>Bacteroidota</taxon>
        <taxon>Bacteroidia</taxon>
        <taxon>Bacteroidales</taxon>
        <taxon>Prevotellaceae</taxon>
        <taxon>Prevotella</taxon>
    </lineage>
</organism>
<dbReference type="Proteomes" id="UP000267517">
    <property type="component" value="Chromosome I"/>
</dbReference>
<accession>A0A250KHR4</accession>
<protein>
    <submittedName>
        <fullName evidence="2">Uncharacterized protein</fullName>
    </submittedName>
</protein>
<proteinExistence type="predicted"/>